<dbReference type="EMBL" id="UGNC01000005">
    <property type="protein sequence ID" value="STW47521.1"/>
    <property type="molecule type" value="Genomic_DNA"/>
</dbReference>
<dbReference type="AlphaFoldDB" id="A0A378FQG6"/>
<name>A0A378FQG6_KLEPN</name>
<gene>
    <name evidence="1" type="ORF">NCTC9617_04077</name>
</gene>
<reference evidence="1 2" key="1">
    <citation type="submission" date="2018-06" db="EMBL/GenBank/DDBJ databases">
        <authorList>
            <consortium name="Pathogen Informatics"/>
            <person name="Doyle S."/>
        </authorList>
    </citation>
    <scope>NUCLEOTIDE SEQUENCE [LARGE SCALE GENOMIC DNA]</scope>
    <source>
        <strain evidence="1 2">NCTC9617</strain>
    </source>
</reference>
<protein>
    <submittedName>
        <fullName evidence="1">Uncharacterized protein</fullName>
    </submittedName>
</protein>
<organism evidence="1 2">
    <name type="scientific">Klebsiella pneumoniae</name>
    <dbReference type="NCBI Taxonomy" id="573"/>
    <lineage>
        <taxon>Bacteria</taxon>
        <taxon>Pseudomonadati</taxon>
        <taxon>Pseudomonadota</taxon>
        <taxon>Gammaproteobacteria</taxon>
        <taxon>Enterobacterales</taxon>
        <taxon>Enterobacteriaceae</taxon>
        <taxon>Klebsiella/Raoultella group</taxon>
        <taxon>Klebsiella</taxon>
        <taxon>Klebsiella pneumoniae complex</taxon>
    </lineage>
</organism>
<evidence type="ECO:0000313" key="2">
    <source>
        <dbReference type="Proteomes" id="UP000255167"/>
    </source>
</evidence>
<dbReference type="Proteomes" id="UP000255167">
    <property type="component" value="Unassembled WGS sequence"/>
</dbReference>
<proteinExistence type="predicted"/>
<sequence length="39" mass="4283">MLPAARVGRAVKNRVPPTGEQLMDIALTLFARDGRAAYR</sequence>
<accession>A0A378FQG6</accession>
<evidence type="ECO:0000313" key="1">
    <source>
        <dbReference type="EMBL" id="STW47521.1"/>
    </source>
</evidence>